<gene>
    <name evidence="1" type="ORF">EKG39_13610</name>
</gene>
<protein>
    <submittedName>
        <fullName evidence="1">DUF3012 domain-containing protein</fullName>
    </submittedName>
</protein>
<dbReference type="Pfam" id="PF11216">
    <property type="entry name" value="DUF3012"/>
    <property type="match status" value="1"/>
</dbReference>
<dbReference type="InterPro" id="IPR021379">
    <property type="entry name" value="DUF3012"/>
</dbReference>
<dbReference type="Proteomes" id="UP000282060">
    <property type="component" value="Unassembled WGS sequence"/>
</dbReference>
<evidence type="ECO:0000313" key="1">
    <source>
        <dbReference type="EMBL" id="RTR31744.1"/>
    </source>
</evidence>
<comment type="caution">
    <text evidence="1">The sequence shown here is derived from an EMBL/GenBank/DDBJ whole genome shotgun (WGS) entry which is preliminary data.</text>
</comment>
<name>A0A431W8R9_9GAMM</name>
<keyword evidence="2" id="KW-1185">Reference proteome</keyword>
<proteinExistence type="predicted"/>
<dbReference type="AlphaFoldDB" id="A0A431W8R9"/>
<dbReference type="OrthoDB" id="5609437at2"/>
<dbReference type="EMBL" id="RXNV01000005">
    <property type="protein sequence ID" value="RTR31744.1"/>
    <property type="molecule type" value="Genomic_DNA"/>
</dbReference>
<dbReference type="RefSeq" id="WP_126506292.1">
    <property type="nucleotide sequence ID" value="NZ_RXNV01000005.1"/>
</dbReference>
<accession>A0A431W8R9</accession>
<reference evidence="1 2" key="1">
    <citation type="submission" date="2018-12" db="EMBL/GenBank/DDBJ databases">
        <authorList>
            <person name="Yu L."/>
        </authorList>
    </citation>
    <scope>NUCLEOTIDE SEQUENCE [LARGE SCALE GENOMIC DNA]</scope>
    <source>
        <strain evidence="1 2">HAW-EB5</strain>
    </source>
</reference>
<evidence type="ECO:0000313" key="2">
    <source>
        <dbReference type="Proteomes" id="UP000282060"/>
    </source>
</evidence>
<organism evidence="1 2">
    <name type="scientific">Shewanella atlantica</name>
    <dbReference type="NCBI Taxonomy" id="271099"/>
    <lineage>
        <taxon>Bacteria</taxon>
        <taxon>Pseudomonadati</taxon>
        <taxon>Pseudomonadota</taxon>
        <taxon>Gammaproteobacteria</taxon>
        <taxon>Alteromonadales</taxon>
        <taxon>Shewanellaceae</taxon>
        <taxon>Shewanella</taxon>
    </lineage>
</organism>
<dbReference type="PROSITE" id="PS51257">
    <property type="entry name" value="PROKAR_LIPOPROTEIN"/>
    <property type="match status" value="1"/>
</dbReference>
<sequence>MLSKNSKSLNTSAKFISVALAGIFMVGLSGCAPEVGSEKWCKQMSEKDSGDWSANEAADYAKHCVFK</sequence>